<keyword evidence="3" id="KW-1185">Reference proteome</keyword>
<organism evidence="2 3">
    <name type="scientific">Fonsecaea erecta</name>
    <dbReference type="NCBI Taxonomy" id="1367422"/>
    <lineage>
        <taxon>Eukaryota</taxon>
        <taxon>Fungi</taxon>
        <taxon>Dikarya</taxon>
        <taxon>Ascomycota</taxon>
        <taxon>Pezizomycotina</taxon>
        <taxon>Eurotiomycetes</taxon>
        <taxon>Chaetothyriomycetidae</taxon>
        <taxon>Chaetothyriales</taxon>
        <taxon>Herpotrichiellaceae</taxon>
        <taxon>Fonsecaea</taxon>
    </lineage>
</organism>
<protein>
    <submittedName>
        <fullName evidence="2">Uncharacterized protein</fullName>
    </submittedName>
</protein>
<dbReference type="GeneID" id="30015954"/>
<evidence type="ECO:0000256" key="1">
    <source>
        <dbReference type="SAM" id="MobiDB-lite"/>
    </source>
</evidence>
<name>A0A178Z3J5_9EURO</name>
<dbReference type="AlphaFoldDB" id="A0A178Z3J5"/>
<reference evidence="2 3" key="1">
    <citation type="submission" date="2016-04" db="EMBL/GenBank/DDBJ databases">
        <title>Draft genome of Fonsecaea erecta CBS 125763.</title>
        <authorList>
            <person name="Weiss V.A."/>
            <person name="Vicente V.A."/>
            <person name="Raittz R.T."/>
            <person name="Moreno L.F."/>
            <person name="De Souza E.M."/>
            <person name="Pedrosa F.O."/>
            <person name="Steffens M.B."/>
            <person name="Faoro H."/>
            <person name="Tadra-Sfeir M.Z."/>
            <person name="Najafzadeh M.J."/>
            <person name="Felipe M.S."/>
            <person name="Teixeira M."/>
            <person name="Sun J."/>
            <person name="Xi L."/>
            <person name="Gomes R."/>
            <person name="De Azevedo C.M."/>
            <person name="Salgado C.G."/>
            <person name="Da Silva M.B."/>
            <person name="Nascimento M.F."/>
            <person name="Queiroz-Telles F."/>
            <person name="Attili D.S."/>
            <person name="Gorbushina A."/>
        </authorList>
    </citation>
    <scope>NUCLEOTIDE SEQUENCE [LARGE SCALE GENOMIC DNA]</scope>
    <source>
        <strain evidence="2 3">CBS 125763</strain>
    </source>
</reference>
<proteinExistence type="predicted"/>
<comment type="caution">
    <text evidence="2">The sequence shown here is derived from an EMBL/GenBank/DDBJ whole genome shotgun (WGS) entry which is preliminary data.</text>
</comment>
<dbReference type="EMBL" id="LVYI01000016">
    <property type="protein sequence ID" value="OAP54026.1"/>
    <property type="molecule type" value="Genomic_DNA"/>
</dbReference>
<feature type="region of interest" description="Disordered" evidence="1">
    <location>
        <begin position="1"/>
        <end position="38"/>
    </location>
</feature>
<dbReference type="OrthoDB" id="4147652at2759"/>
<dbReference type="Proteomes" id="UP000078343">
    <property type="component" value="Unassembled WGS sequence"/>
</dbReference>
<sequence length="365" mass="42065">MTPEGGLNGSGSPISQRHDHPSVSRPEQSAAATRKPPAGLEQARTYLQQLYDARLRDRDYDFKKVFTCRISQSEWSGLCSELDLESPWSERYKGPRFSYNSATSTLKIYAMTSWIHETVVSFFSEHFHVLFARALPKRLRQKIQVFTGLKVDGFHPPFEDSSKVPDLGIFMDNDNTEEIDLKWALEVGFSERYDDLLEDIPMFLIGKATCSMAILVKITESPTYRCPLDFDLDICEGLNIPQDVGQIVRKDFSLEGDYGPVKFKGHQWAGQISAFLEVWTCNPRTGEPRRKRLSRMDIIPAKNSSLQFQLRDFLYMNDDQETSLDWDELRTRLKVCLQSEAVSRCRAWLHESRKRAGLDDTERHF</sequence>
<gene>
    <name evidence="2" type="ORF">AYL99_11786</name>
</gene>
<accession>A0A178Z3J5</accession>
<dbReference type="RefSeq" id="XP_018687393.1">
    <property type="nucleotide sequence ID" value="XM_018843291.1"/>
</dbReference>
<evidence type="ECO:0000313" key="2">
    <source>
        <dbReference type="EMBL" id="OAP54026.1"/>
    </source>
</evidence>
<evidence type="ECO:0000313" key="3">
    <source>
        <dbReference type="Proteomes" id="UP000078343"/>
    </source>
</evidence>